<dbReference type="InterPro" id="IPR025392">
    <property type="entry name" value="DUF4124"/>
</dbReference>
<name>A0ABX8ZB54_9NEIS</name>
<feature type="compositionally biased region" description="Polar residues" evidence="2">
    <location>
        <begin position="30"/>
        <end position="49"/>
    </location>
</feature>
<feature type="domain" description="DUF4124" evidence="3">
    <location>
        <begin position="2"/>
        <end position="55"/>
    </location>
</feature>
<sequence>MADIYKYTDENGNVTFTNSPIKGAVRIMSESNPTTNARRPSGESTNTVKSPRVAAPSPLNFPKVDAATQKSRDSNRKVILAEELNSERALLSKAQRSLQESETTKTAAEQANPKLYLDRIGRLRETIMMHEKNIASLQSEISRVR</sequence>
<feature type="coiled-coil region" evidence="1">
    <location>
        <begin position="81"/>
        <end position="140"/>
    </location>
</feature>
<keyword evidence="1" id="KW-0175">Coiled coil</keyword>
<evidence type="ECO:0000313" key="5">
    <source>
        <dbReference type="Proteomes" id="UP000825679"/>
    </source>
</evidence>
<evidence type="ECO:0000259" key="3">
    <source>
        <dbReference type="Pfam" id="PF13511"/>
    </source>
</evidence>
<dbReference type="Proteomes" id="UP000825679">
    <property type="component" value="Chromosome"/>
</dbReference>
<dbReference type="EMBL" id="CP081150">
    <property type="protein sequence ID" value="QZA78368.1"/>
    <property type="molecule type" value="Genomic_DNA"/>
</dbReference>
<evidence type="ECO:0000256" key="2">
    <source>
        <dbReference type="SAM" id="MobiDB-lite"/>
    </source>
</evidence>
<reference evidence="4 5" key="1">
    <citation type="submission" date="2021-08" db="EMBL/GenBank/DDBJ databases">
        <title>complete genome sequencing of Deefgea sp. D25.</title>
        <authorList>
            <person name="Bae J.-W."/>
            <person name="Gim D.-H."/>
        </authorList>
    </citation>
    <scope>NUCLEOTIDE SEQUENCE [LARGE SCALE GENOMIC DNA]</scope>
    <source>
        <strain evidence="4 5">D25</strain>
    </source>
</reference>
<accession>A0ABX8ZB54</accession>
<evidence type="ECO:0000313" key="4">
    <source>
        <dbReference type="EMBL" id="QZA78368.1"/>
    </source>
</evidence>
<evidence type="ECO:0000256" key="1">
    <source>
        <dbReference type="SAM" id="Coils"/>
    </source>
</evidence>
<feature type="region of interest" description="Disordered" evidence="2">
    <location>
        <begin position="30"/>
        <end position="74"/>
    </location>
</feature>
<dbReference type="Pfam" id="PF13511">
    <property type="entry name" value="DUF4124"/>
    <property type="match status" value="1"/>
</dbReference>
<gene>
    <name evidence="4" type="ORF">K4H28_02820</name>
</gene>
<protein>
    <submittedName>
        <fullName evidence="4">DUF4124 domain-containing protein</fullName>
    </submittedName>
</protein>
<organism evidence="4 5">
    <name type="scientific">Deefgea tanakiae</name>
    <dbReference type="NCBI Taxonomy" id="2865840"/>
    <lineage>
        <taxon>Bacteria</taxon>
        <taxon>Pseudomonadati</taxon>
        <taxon>Pseudomonadota</taxon>
        <taxon>Betaproteobacteria</taxon>
        <taxon>Neisseriales</taxon>
        <taxon>Chitinibacteraceae</taxon>
        <taxon>Deefgea</taxon>
    </lineage>
</organism>
<keyword evidence="5" id="KW-1185">Reference proteome</keyword>
<proteinExistence type="predicted"/>